<dbReference type="InterPro" id="IPR023214">
    <property type="entry name" value="HAD_sf"/>
</dbReference>
<evidence type="ECO:0000259" key="2">
    <source>
        <dbReference type="PROSITE" id="PS50969"/>
    </source>
</evidence>
<dbReference type="Gene3D" id="3.40.50.1000">
    <property type="entry name" value="HAD superfamily/HAD-like"/>
    <property type="match status" value="1"/>
</dbReference>
<accession>A0A5J4Z9Y6</accession>
<dbReference type="AlphaFoldDB" id="A0A5J4Z9Y6"/>
<dbReference type="CDD" id="cd07521">
    <property type="entry name" value="HAD_FCP1-like"/>
    <property type="match status" value="1"/>
</dbReference>
<dbReference type="NCBIfam" id="TIGR02251">
    <property type="entry name" value="HIF-SF_euk"/>
    <property type="match status" value="1"/>
</dbReference>
<dbReference type="EMBL" id="VRMN01000001">
    <property type="protein sequence ID" value="KAA8499563.1"/>
    <property type="molecule type" value="Genomic_DNA"/>
</dbReference>
<dbReference type="GO" id="GO:0016791">
    <property type="term" value="F:phosphatase activity"/>
    <property type="evidence" value="ECO:0007669"/>
    <property type="project" value="InterPro"/>
</dbReference>
<keyword evidence="4" id="KW-1185">Reference proteome</keyword>
<dbReference type="InterPro" id="IPR036412">
    <property type="entry name" value="HAD-like_sf"/>
</dbReference>
<sequence length="316" mass="35443">MATSPTGKGSQNIITSVAKANGGNEDSESVKRMSQRQSGMSSDNKKRSSIRNSLRDSMRSVGTRFNNLLAPTSAKATEMAREHSLKSETEDIMMRRKQKKSLFSCFAAPLPIPSIGAQLEQDILALQKEKRDFIPKKPILPPQAPEDAGKITLLLDLDETLVHSTFEPVDNADYAIPLDLGDGTTSTVLVRKRPFVDFFLREVGKHFEVVIFTASLSLYANPLLDKLDKTKVIRHRLYREHCVYVGGSYVKDMSLLGRDMKKVILVDNSPYTYAFQPENALPCTSWIDDQTDEELNYILQILEDVKGVNDVRNCRV</sequence>
<dbReference type="OrthoDB" id="277011at2759"/>
<organism evidence="3 4">
    <name type="scientific">Porphyridium purpureum</name>
    <name type="common">Red alga</name>
    <name type="synonym">Porphyridium cruentum</name>
    <dbReference type="NCBI Taxonomy" id="35688"/>
    <lineage>
        <taxon>Eukaryota</taxon>
        <taxon>Rhodophyta</taxon>
        <taxon>Bangiophyceae</taxon>
        <taxon>Porphyridiales</taxon>
        <taxon>Porphyridiaceae</taxon>
        <taxon>Porphyridium</taxon>
    </lineage>
</organism>
<feature type="region of interest" description="Disordered" evidence="1">
    <location>
        <begin position="1"/>
        <end position="57"/>
    </location>
</feature>
<evidence type="ECO:0000256" key="1">
    <source>
        <dbReference type="SAM" id="MobiDB-lite"/>
    </source>
</evidence>
<reference evidence="4" key="1">
    <citation type="journal article" date="2019" name="Nat. Commun.">
        <title>Expansion of phycobilisome linker gene families in mesophilic red algae.</title>
        <authorList>
            <person name="Lee J."/>
            <person name="Kim D."/>
            <person name="Bhattacharya D."/>
            <person name="Yoon H.S."/>
        </authorList>
    </citation>
    <scope>NUCLEOTIDE SEQUENCE [LARGE SCALE GENOMIC DNA]</scope>
    <source>
        <strain evidence="4">CCMP 1328</strain>
    </source>
</reference>
<dbReference type="PANTHER" id="PTHR12210">
    <property type="entry name" value="DULLARD PROTEIN PHOSPHATASE"/>
    <property type="match status" value="1"/>
</dbReference>
<dbReference type="PROSITE" id="PS50969">
    <property type="entry name" value="FCP1"/>
    <property type="match status" value="1"/>
</dbReference>
<feature type="compositionally biased region" description="Polar residues" evidence="1">
    <location>
        <begin position="1"/>
        <end position="15"/>
    </location>
</feature>
<dbReference type="FunFam" id="3.40.50.1000:FF:000093">
    <property type="entry name" value="NLI interacting factor-like phosphatase family protein"/>
    <property type="match status" value="1"/>
</dbReference>
<dbReference type="InterPro" id="IPR004274">
    <property type="entry name" value="FCP1_dom"/>
</dbReference>
<dbReference type="Proteomes" id="UP000324585">
    <property type="component" value="Unassembled WGS sequence"/>
</dbReference>
<dbReference type="Pfam" id="PF03031">
    <property type="entry name" value="NIF"/>
    <property type="match status" value="1"/>
</dbReference>
<name>A0A5J4Z9Y6_PORPP</name>
<dbReference type="SUPFAM" id="SSF56784">
    <property type="entry name" value="HAD-like"/>
    <property type="match status" value="1"/>
</dbReference>
<evidence type="ECO:0000313" key="4">
    <source>
        <dbReference type="Proteomes" id="UP000324585"/>
    </source>
</evidence>
<dbReference type="InterPro" id="IPR050365">
    <property type="entry name" value="TIM50"/>
</dbReference>
<gene>
    <name evidence="3" type="ORF">FVE85_7148</name>
</gene>
<proteinExistence type="predicted"/>
<protein>
    <submittedName>
        <fullName evidence="3">Carboxy-terminal domain RNA polymerase II polypeptide A small phosphatase 2</fullName>
    </submittedName>
</protein>
<feature type="domain" description="FCP1 homology" evidence="2">
    <location>
        <begin position="146"/>
        <end position="305"/>
    </location>
</feature>
<evidence type="ECO:0000313" key="3">
    <source>
        <dbReference type="EMBL" id="KAA8499563.1"/>
    </source>
</evidence>
<comment type="caution">
    <text evidence="3">The sequence shown here is derived from an EMBL/GenBank/DDBJ whole genome shotgun (WGS) entry which is preliminary data.</text>
</comment>
<dbReference type="InterPro" id="IPR011948">
    <property type="entry name" value="Dullard_phosphatase"/>
</dbReference>
<dbReference type="SMART" id="SM00577">
    <property type="entry name" value="CPDc"/>
    <property type="match status" value="1"/>
</dbReference>